<organism evidence="1">
    <name type="scientific">Trepomonas sp. PC1</name>
    <dbReference type="NCBI Taxonomy" id="1076344"/>
    <lineage>
        <taxon>Eukaryota</taxon>
        <taxon>Metamonada</taxon>
        <taxon>Diplomonadida</taxon>
        <taxon>Hexamitidae</taxon>
        <taxon>Hexamitinae</taxon>
        <taxon>Trepomonas</taxon>
    </lineage>
</organism>
<feature type="non-terminal residue" evidence="1">
    <location>
        <position position="254"/>
    </location>
</feature>
<sequence>NYSASWLELQKVQLKIEYNSQFGFLRLYGLVEDFGLIYPTKPLKLIVENTTLSLSDIQNDHLYSVILKCCEIELNHLLNIFEFQAMQCGLKSFIPVCNKLVYLNLMKNNIAKLDFLHQMTELKILMLDENSIEDLIQLMNLKCCKKLKQLTLKLNPICDDQYFLQAVEFSVYDKQCCLQTEILKKDIITQLNQIKRNRFCTVGQFQLGGLRKKLRILLQNKNDVEETHKTKVEENIKLKGQVVMQIGTKFIYFK</sequence>
<proteinExistence type="predicted"/>
<accession>A0A146K163</accession>
<dbReference type="AlphaFoldDB" id="A0A146K163"/>
<dbReference type="EMBL" id="GDID01005963">
    <property type="protein sequence ID" value="JAP90643.1"/>
    <property type="molecule type" value="Transcribed_RNA"/>
</dbReference>
<evidence type="ECO:0000313" key="1">
    <source>
        <dbReference type="EMBL" id="JAP90643.1"/>
    </source>
</evidence>
<protein>
    <submittedName>
        <fullName evidence="1">Leucine Rich repeats-containing protein</fullName>
    </submittedName>
</protein>
<name>A0A146K163_9EUKA</name>
<dbReference type="PROSITE" id="PS51450">
    <property type="entry name" value="LRR"/>
    <property type="match status" value="1"/>
</dbReference>
<feature type="non-terminal residue" evidence="1">
    <location>
        <position position="1"/>
    </location>
</feature>
<dbReference type="SUPFAM" id="SSF52058">
    <property type="entry name" value="L domain-like"/>
    <property type="match status" value="1"/>
</dbReference>
<dbReference type="Gene3D" id="3.80.10.10">
    <property type="entry name" value="Ribonuclease Inhibitor"/>
    <property type="match status" value="1"/>
</dbReference>
<dbReference type="InterPro" id="IPR032675">
    <property type="entry name" value="LRR_dom_sf"/>
</dbReference>
<dbReference type="InterPro" id="IPR001611">
    <property type="entry name" value="Leu-rich_rpt"/>
</dbReference>
<gene>
    <name evidence="1" type="ORF">TPC1_20058</name>
</gene>
<reference evidence="1" key="1">
    <citation type="submission" date="2015-07" db="EMBL/GenBank/DDBJ databases">
        <title>Adaptation to a free-living lifestyle via gene acquisitions in the diplomonad Trepomonas sp. PC1.</title>
        <authorList>
            <person name="Xu F."/>
            <person name="Jerlstrom-Hultqvist J."/>
            <person name="Kolisko M."/>
            <person name="Simpson A.G.B."/>
            <person name="Roger A.J."/>
            <person name="Svard S.G."/>
            <person name="Andersson J.O."/>
        </authorList>
    </citation>
    <scope>NUCLEOTIDE SEQUENCE</scope>
    <source>
        <strain evidence="1">PC1</strain>
    </source>
</reference>